<name>A0A516G6V6_9MICO</name>
<evidence type="ECO:0000313" key="2">
    <source>
        <dbReference type="Proteomes" id="UP000315395"/>
    </source>
</evidence>
<keyword evidence="2" id="KW-1185">Reference proteome</keyword>
<gene>
    <name evidence="1" type="ORF">FNH13_02070</name>
</gene>
<proteinExistence type="predicted"/>
<dbReference type="KEGG" id="orz:FNH13_02070"/>
<dbReference type="AlphaFoldDB" id="A0A516G6V6"/>
<organism evidence="1 2">
    <name type="scientific">Ornithinimicrobium ciconiae</name>
    <dbReference type="NCBI Taxonomy" id="2594265"/>
    <lineage>
        <taxon>Bacteria</taxon>
        <taxon>Bacillati</taxon>
        <taxon>Actinomycetota</taxon>
        <taxon>Actinomycetes</taxon>
        <taxon>Micrococcales</taxon>
        <taxon>Ornithinimicrobiaceae</taxon>
        <taxon>Ornithinimicrobium</taxon>
    </lineage>
</organism>
<dbReference type="Proteomes" id="UP000315395">
    <property type="component" value="Chromosome"/>
</dbReference>
<protein>
    <submittedName>
        <fullName evidence="1">Uncharacterized protein</fullName>
    </submittedName>
</protein>
<dbReference type="OrthoDB" id="5178565at2"/>
<dbReference type="EMBL" id="CP041616">
    <property type="protein sequence ID" value="QDO87266.1"/>
    <property type="molecule type" value="Genomic_DNA"/>
</dbReference>
<accession>A0A516G6V6</accession>
<evidence type="ECO:0000313" key="1">
    <source>
        <dbReference type="EMBL" id="QDO87266.1"/>
    </source>
</evidence>
<dbReference type="RefSeq" id="WP_143781924.1">
    <property type="nucleotide sequence ID" value="NZ_CP041616.1"/>
</dbReference>
<sequence>MSPARWAVGLARVRFDFDRQNARGVELHRGASPRHTLDRLRAVAHRTSTPPGGRDSRIVEEVVHREDTGAGVGELRQRL</sequence>
<reference evidence="1 2" key="1">
    <citation type="submission" date="2019-07" db="EMBL/GenBank/DDBJ databases">
        <title>complete genome sequencing of Ornithinimicrobium sp. H23M54.</title>
        <authorList>
            <person name="Bae J.-W."/>
            <person name="Lee S.-Y."/>
        </authorList>
    </citation>
    <scope>NUCLEOTIDE SEQUENCE [LARGE SCALE GENOMIC DNA]</scope>
    <source>
        <strain evidence="1 2">H23M54</strain>
    </source>
</reference>